<sequence length="249" mass="26295">MSQRPAYDQTLLAGAPSVTREERQAGYDINALESGNYGAPIASGSRPAGTRAYEYPTTTADPFADPYAQERSFTPSITRSTTKKPWWTTKRGRWALGLAAIVFIGLIAGIAAGTAAARNARNRTLLQNNEAAESPQGAQSSSTSRVQALPSSSSTPLTSSSPQTTSNPILQQPNDSTPFVTRTTLVVAPTPDVSVLPPNQGTTITFGAPPAQTPGTSPNIGDEDIPLICYVVPHSSACAPYFENGRRRS</sequence>
<feature type="compositionally biased region" description="Polar residues" evidence="1">
    <location>
        <begin position="136"/>
        <end position="146"/>
    </location>
</feature>
<dbReference type="AlphaFoldDB" id="G4TP16"/>
<accession>G4TP16</accession>
<dbReference type="OrthoDB" id="3269614at2759"/>
<feature type="region of interest" description="Disordered" evidence="1">
    <location>
        <begin position="1"/>
        <end position="25"/>
    </location>
</feature>
<dbReference type="eggNOG" id="ENOG502T121">
    <property type="taxonomic scope" value="Eukaryota"/>
</dbReference>
<proteinExistence type="predicted"/>
<keyword evidence="4" id="KW-1185">Reference proteome</keyword>
<feature type="transmembrane region" description="Helical" evidence="2">
    <location>
        <begin position="94"/>
        <end position="117"/>
    </location>
</feature>
<evidence type="ECO:0000256" key="2">
    <source>
        <dbReference type="SAM" id="Phobius"/>
    </source>
</evidence>
<feature type="region of interest" description="Disordered" evidence="1">
    <location>
        <begin position="129"/>
        <end position="177"/>
    </location>
</feature>
<comment type="caution">
    <text evidence="3">The sequence shown here is derived from an EMBL/GenBank/DDBJ whole genome shotgun (WGS) entry which is preliminary data.</text>
</comment>
<keyword evidence="2" id="KW-0812">Transmembrane</keyword>
<reference evidence="3 4" key="1">
    <citation type="journal article" date="2011" name="PLoS Pathog.">
        <title>Endophytic Life Strategies Decoded by Genome and Transcriptome Analyses of the Mutualistic Root Symbiont Piriformospora indica.</title>
        <authorList>
            <person name="Zuccaro A."/>
            <person name="Lahrmann U."/>
            <person name="Guldener U."/>
            <person name="Langen G."/>
            <person name="Pfiffi S."/>
            <person name="Biedenkopf D."/>
            <person name="Wong P."/>
            <person name="Samans B."/>
            <person name="Grimm C."/>
            <person name="Basiewicz M."/>
            <person name="Murat C."/>
            <person name="Martin F."/>
            <person name="Kogel K.H."/>
        </authorList>
    </citation>
    <scope>NUCLEOTIDE SEQUENCE [LARGE SCALE GENOMIC DNA]</scope>
    <source>
        <strain evidence="3 4">DSM 11827</strain>
    </source>
</reference>
<keyword evidence="2" id="KW-0472">Membrane</keyword>
<dbReference type="HOGENOM" id="CLU_1116330_0_0_1"/>
<protein>
    <submittedName>
        <fullName evidence="3">Uncharacterized protein</fullName>
    </submittedName>
</protein>
<dbReference type="InParanoid" id="G4TP16"/>
<name>G4TP16_SERID</name>
<dbReference type="Proteomes" id="UP000007148">
    <property type="component" value="Unassembled WGS sequence"/>
</dbReference>
<keyword evidence="2" id="KW-1133">Transmembrane helix</keyword>
<organism evidence="3 4">
    <name type="scientific">Serendipita indica (strain DSM 11827)</name>
    <name type="common">Root endophyte fungus</name>
    <name type="synonym">Piriformospora indica</name>
    <dbReference type="NCBI Taxonomy" id="1109443"/>
    <lineage>
        <taxon>Eukaryota</taxon>
        <taxon>Fungi</taxon>
        <taxon>Dikarya</taxon>
        <taxon>Basidiomycota</taxon>
        <taxon>Agaricomycotina</taxon>
        <taxon>Agaricomycetes</taxon>
        <taxon>Sebacinales</taxon>
        <taxon>Serendipitaceae</taxon>
        <taxon>Serendipita</taxon>
    </lineage>
</organism>
<evidence type="ECO:0000256" key="1">
    <source>
        <dbReference type="SAM" id="MobiDB-lite"/>
    </source>
</evidence>
<dbReference type="EMBL" id="CAFZ01000199">
    <property type="protein sequence ID" value="CCA73059.1"/>
    <property type="molecule type" value="Genomic_DNA"/>
</dbReference>
<feature type="compositionally biased region" description="Low complexity" evidence="1">
    <location>
        <begin position="150"/>
        <end position="168"/>
    </location>
</feature>
<gene>
    <name evidence="3" type="ORF">PIIN_07014</name>
</gene>
<evidence type="ECO:0000313" key="4">
    <source>
        <dbReference type="Proteomes" id="UP000007148"/>
    </source>
</evidence>
<evidence type="ECO:0000313" key="3">
    <source>
        <dbReference type="EMBL" id="CCA73059.1"/>
    </source>
</evidence>